<dbReference type="EMBL" id="MT143482">
    <property type="protein sequence ID" value="QJA97309.1"/>
    <property type="molecule type" value="Genomic_DNA"/>
</dbReference>
<evidence type="ECO:0000313" key="1">
    <source>
        <dbReference type="EMBL" id="QJA97309.1"/>
    </source>
</evidence>
<name>A0A6M3LT69_9ZZZZ</name>
<accession>A0A6M3LT69</accession>
<dbReference type="AlphaFoldDB" id="A0A6M3LT69"/>
<sequence>MLEEKVINFGDKIEYITRTQKYGRAEFVLCPVFRRGKIKELYIFPLQQPDAKHFYKLVPGGKYQSIYFSAHYTDDPRVWVTYWCKEHKCYSLEFYVPSEGDSFTVESNFGDTITLNWH</sequence>
<proteinExistence type="predicted"/>
<organism evidence="1">
    <name type="scientific">viral metagenome</name>
    <dbReference type="NCBI Taxonomy" id="1070528"/>
    <lineage>
        <taxon>unclassified sequences</taxon>
        <taxon>metagenomes</taxon>
        <taxon>organismal metagenomes</taxon>
    </lineage>
</organism>
<gene>
    <name evidence="1" type="ORF">MM415B06356_0001</name>
</gene>
<protein>
    <submittedName>
        <fullName evidence="1">Uncharacterized protein</fullName>
    </submittedName>
</protein>
<reference evidence="1" key="1">
    <citation type="submission" date="2020-03" db="EMBL/GenBank/DDBJ databases">
        <title>The deep terrestrial virosphere.</title>
        <authorList>
            <person name="Holmfeldt K."/>
            <person name="Nilsson E."/>
            <person name="Simone D."/>
            <person name="Lopez-Fernandez M."/>
            <person name="Wu X."/>
            <person name="de Brujin I."/>
            <person name="Lundin D."/>
            <person name="Andersson A."/>
            <person name="Bertilsson S."/>
            <person name="Dopson M."/>
        </authorList>
    </citation>
    <scope>NUCLEOTIDE SEQUENCE</scope>
    <source>
        <strain evidence="1">MM415B06356</strain>
    </source>
</reference>